<protein>
    <recommendedName>
        <fullName evidence="13">Anhydromevalonate phosphate decarboxylase</fullName>
        <ecNumber evidence="12">4.1.1.126</ecNumber>
    </recommendedName>
</protein>
<dbReference type="EC" id="4.1.1.126" evidence="12"/>
<evidence type="ECO:0000256" key="3">
    <source>
        <dbReference type="ARBA" id="ARBA00010021"/>
    </source>
</evidence>
<keyword evidence="18" id="KW-1185">Reference proteome</keyword>
<dbReference type="GO" id="GO:0008299">
    <property type="term" value="P:isoprenoid biosynthetic process"/>
    <property type="evidence" value="ECO:0007669"/>
    <property type="project" value="UniProtKB-KW"/>
</dbReference>
<evidence type="ECO:0000259" key="16">
    <source>
        <dbReference type="Pfam" id="PF20696"/>
    </source>
</evidence>
<dbReference type="RefSeq" id="WP_131007790.1">
    <property type="nucleotide sequence ID" value="NZ_BFAX01000005.1"/>
</dbReference>
<comment type="caution">
    <text evidence="17">The sequence shown here is derived from an EMBL/GenBank/DDBJ whole genome shotgun (WGS) entry which is preliminary data.</text>
</comment>
<organism evidence="17 18">
    <name type="scientific">Methanofervidicoccus abyssi</name>
    <dbReference type="NCBI Taxonomy" id="2082189"/>
    <lineage>
        <taxon>Archaea</taxon>
        <taxon>Methanobacteriati</taxon>
        <taxon>Methanobacteriota</taxon>
        <taxon>Methanomada group</taxon>
        <taxon>Methanococci</taxon>
        <taxon>Methanococcales</taxon>
        <taxon>Methanofervidicoccus</taxon>
    </lineage>
</organism>
<comment type="pathway">
    <text evidence="2">Isoprenoid biosynthesis; isopentenyl diphosphate biosynthesis via mevalonate pathway.</text>
</comment>
<evidence type="ECO:0000256" key="6">
    <source>
        <dbReference type="ARBA" id="ARBA00022793"/>
    </source>
</evidence>
<evidence type="ECO:0000256" key="10">
    <source>
        <dbReference type="ARBA" id="ARBA00049054"/>
    </source>
</evidence>
<comment type="catalytic activity">
    <reaction evidence="10">
        <text>(2E)-3-methyl-5-phosphooxypent-2-enoate + H(+) = isopentenyl phosphate + CO2</text>
        <dbReference type="Rhea" id="RHEA:78971"/>
        <dbReference type="ChEBI" id="CHEBI:15378"/>
        <dbReference type="ChEBI" id="CHEBI:16526"/>
        <dbReference type="ChEBI" id="CHEBI:65078"/>
        <dbReference type="ChEBI" id="CHEBI:229665"/>
        <dbReference type="EC" id="4.1.1.126"/>
    </reaction>
    <physiologicalReaction direction="left-to-right" evidence="10">
        <dbReference type="Rhea" id="RHEA:78972"/>
    </physiologicalReaction>
</comment>
<dbReference type="EMBL" id="BFAX01000005">
    <property type="protein sequence ID" value="GBF36958.1"/>
    <property type="molecule type" value="Genomic_DNA"/>
</dbReference>
<evidence type="ECO:0000256" key="5">
    <source>
        <dbReference type="ARBA" id="ARBA00022643"/>
    </source>
</evidence>
<dbReference type="OrthoDB" id="8480at2157"/>
<dbReference type="AlphaFoldDB" id="A0A401HRS8"/>
<dbReference type="PANTHER" id="PTHR30108:SF21">
    <property type="entry name" value="4-HYDROXYBENZOATE DECARBOXYLASE"/>
    <property type="match status" value="1"/>
</dbReference>
<evidence type="ECO:0000256" key="9">
    <source>
        <dbReference type="ARBA" id="ARBA00023239"/>
    </source>
</evidence>
<evidence type="ECO:0000256" key="1">
    <source>
        <dbReference type="ARBA" id="ARBA00001936"/>
    </source>
</evidence>
<sequence>MIGELINSIEKIEVPSADRKFGITRILKKYDGIPVYIKDVNGYEVIGNLCNRETIAKSLGISVKDLTRHMLSCMEREKEGKLVINNKLKKEYIEDDPREINNYPIPIYYPKDGGPYITSGVVIVKDKDYGVNASIHRILVKEDHLVIRMVEQRHLHCIYTKNIQDGEVDVAIVIGVHPAVLLAAATSGDITFNELRYASVLMGEPLELIKCDTVDLEVPPGEFIIEGKITKEMEEEGPFVDITGTYDKVRKQPVIKITSLKRKENPIFHALLPGGIEHKVLMGLPQEPRIFKGVRNVVPTVKDVVLTEGGCCWLHAVISIEKRTEGDGKNTILAALASHPSLKHVVVVDDDIDIHNPKDVEYAIATRVQADRDVVIIKGAKGSSLDPSIDEDKTTAKMGIDATISLRKNRDDFIRVEISKDRF</sequence>
<gene>
    <name evidence="17" type="ORF">MHHB_P1188</name>
</gene>
<keyword evidence="4" id="KW-0285">Flavoprotein</keyword>
<dbReference type="Pfam" id="PF20696">
    <property type="entry name" value="UbiD_C"/>
    <property type="match status" value="1"/>
</dbReference>
<comment type="cofactor">
    <cofactor evidence="14">
        <name>prenylated FMN</name>
        <dbReference type="ChEBI" id="CHEBI:87746"/>
    </cofactor>
</comment>
<dbReference type="PANTHER" id="PTHR30108">
    <property type="entry name" value="3-OCTAPRENYL-4-HYDROXYBENZOATE CARBOXY-LYASE-RELATED"/>
    <property type="match status" value="1"/>
</dbReference>
<keyword evidence="9" id="KW-0456">Lyase</keyword>
<name>A0A401HRS8_9EURY</name>
<keyword evidence="7" id="KW-0464">Manganese</keyword>
<evidence type="ECO:0000256" key="14">
    <source>
        <dbReference type="ARBA" id="ARBA00049936"/>
    </source>
</evidence>
<reference evidence="17 18" key="1">
    <citation type="journal article" date="2019" name="Int. J. Syst. Evol. Microbiol.">
        <title>Methanofervidicoccus abyssi gen. nov., sp. nov., a hydrogenotrophic methanogen, isolated from a hydrothermal vent chimney in the Mid-Cayman Spreading Center, the Caribbean Sea.</title>
        <authorList>
            <person name="Sakai S."/>
            <person name="Takaki Y."/>
            <person name="Miyazaki M."/>
            <person name="Ogawara M."/>
            <person name="Yanagawa K."/>
            <person name="Miyazaki J."/>
            <person name="Takai K."/>
        </authorList>
    </citation>
    <scope>NUCLEOTIDE SEQUENCE [LARGE SCALE GENOMIC DNA]</scope>
    <source>
        <strain evidence="17 18">HHB</strain>
    </source>
</reference>
<dbReference type="SUPFAM" id="SSF143968">
    <property type="entry name" value="UbiD C-terminal domain-like"/>
    <property type="match status" value="1"/>
</dbReference>
<dbReference type="GO" id="GO:0016831">
    <property type="term" value="F:carboxy-lyase activity"/>
    <property type="evidence" value="ECO:0007669"/>
    <property type="project" value="UniProtKB-KW"/>
</dbReference>
<evidence type="ECO:0000313" key="18">
    <source>
        <dbReference type="Proteomes" id="UP000290527"/>
    </source>
</evidence>
<evidence type="ECO:0000256" key="13">
    <source>
        <dbReference type="ARBA" id="ARBA00049754"/>
    </source>
</evidence>
<dbReference type="Proteomes" id="UP000290527">
    <property type="component" value="Unassembled WGS sequence"/>
</dbReference>
<evidence type="ECO:0000256" key="11">
    <source>
        <dbReference type="ARBA" id="ARBA00049583"/>
    </source>
</evidence>
<comment type="function">
    <text evidence="11">Catalyzes the conversion of trans-anhydromevalonate 5-phosphate (tAHMP) into isopentenyl phosphate. Involved in the archaeal mevalonate (MVA) pathway, which provides fundamental precursors for isoprenoid biosynthesis, such as isopentenyl diphosphate (IPP) and dimethylallyl diphosphate (DMAPP).</text>
</comment>
<dbReference type="FunFam" id="3.40.1670.10:FF:000003">
    <property type="entry name" value="Phenolic acid decarboxylase"/>
    <property type="match status" value="1"/>
</dbReference>
<evidence type="ECO:0000259" key="15">
    <source>
        <dbReference type="Pfam" id="PF01977"/>
    </source>
</evidence>
<dbReference type="Pfam" id="PF01977">
    <property type="entry name" value="UbiD"/>
    <property type="match status" value="1"/>
</dbReference>
<comment type="cofactor">
    <cofactor evidence="1">
        <name>Mn(2+)</name>
        <dbReference type="ChEBI" id="CHEBI:29035"/>
    </cofactor>
</comment>
<comment type="similarity">
    <text evidence="3">Belongs to the UbiD family.</text>
</comment>
<evidence type="ECO:0000313" key="17">
    <source>
        <dbReference type="EMBL" id="GBF36958.1"/>
    </source>
</evidence>
<feature type="domain" description="3-octaprenyl-4-hydroxybenzoate carboxy-lyase-like Rift-related" evidence="15">
    <location>
        <begin position="88"/>
        <end position="275"/>
    </location>
</feature>
<evidence type="ECO:0000256" key="4">
    <source>
        <dbReference type="ARBA" id="ARBA00022630"/>
    </source>
</evidence>
<keyword evidence="8" id="KW-0414">Isoprene biosynthesis</keyword>
<keyword evidence="5" id="KW-0288">FMN</keyword>
<evidence type="ECO:0000256" key="8">
    <source>
        <dbReference type="ARBA" id="ARBA00023229"/>
    </source>
</evidence>
<evidence type="ECO:0000256" key="2">
    <source>
        <dbReference type="ARBA" id="ARBA00005092"/>
    </source>
</evidence>
<evidence type="ECO:0000256" key="7">
    <source>
        <dbReference type="ARBA" id="ARBA00023211"/>
    </source>
</evidence>
<dbReference type="SUPFAM" id="SSF50475">
    <property type="entry name" value="FMN-binding split barrel"/>
    <property type="match status" value="1"/>
</dbReference>
<dbReference type="GO" id="GO:0005737">
    <property type="term" value="C:cytoplasm"/>
    <property type="evidence" value="ECO:0007669"/>
    <property type="project" value="TreeGrafter"/>
</dbReference>
<dbReference type="NCBIfam" id="TIGR00148">
    <property type="entry name" value="UbiD family decarboxylase"/>
    <property type="match status" value="1"/>
</dbReference>
<accession>A0A401HRS8</accession>
<keyword evidence="6" id="KW-0210">Decarboxylase</keyword>
<dbReference type="InterPro" id="IPR002830">
    <property type="entry name" value="UbiD"/>
</dbReference>
<dbReference type="Gene3D" id="3.40.1670.10">
    <property type="entry name" value="UbiD C-terminal domain-like"/>
    <property type="match status" value="1"/>
</dbReference>
<proteinExistence type="inferred from homology"/>
<feature type="domain" description="3-octaprenyl-4-hydroxybenzoate carboxy-lyase-like C-terminal" evidence="16">
    <location>
        <begin position="280"/>
        <end position="402"/>
    </location>
</feature>
<evidence type="ECO:0000256" key="12">
    <source>
        <dbReference type="ARBA" id="ARBA00049727"/>
    </source>
</evidence>
<dbReference type="InterPro" id="IPR048304">
    <property type="entry name" value="UbiD_Rift_dom"/>
</dbReference>
<dbReference type="InterPro" id="IPR049381">
    <property type="entry name" value="UbiD-like_C"/>
</dbReference>